<sequence length="331" mass="36584">MSEYINDGWNQLDCLAIACYIIALVLRLLAYANVLEEVEALRQTTKTNLNSTVNFSLHSDQHLSTYSSNSPMQNVFIIPESVGSVRETVTTEITPFIQSQISQVNPTGRVKLEDFYGLTSSADGADGSLNALTKWNVPLRLTQSGAIKNYNILDFYAVPETHGLQKLTMNITPRFVESSWGADGGLKLGLVQNPAIFMNNLSGSSVVSLLMNISGDRSLLGMTTPPMGTTMMTITPAMKLTTPAPTSALVIDQSKMELSADLPYYLLTDEFYSIARIMFAFSLFAFYVRLMYIFSFSVTLGPTLIMISRMVSGGEKVIRAFVLFFSREIIF</sequence>
<keyword evidence="3" id="KW-1185">Reference proteome</keyword>
<accession>A0A448XEV7</accession>
<dbReference type="OrthoDB" id="9994106at2759"/>
<organism evidence="2 3">
    <name type="scientific">Protopolystoma xenopodis</name>
    <dbReference type="NCBI Taxonomy" id="117903"/>
    <lineage>
        <taxon>Eukaryota</taxon>
        <taxon>Metazoa</taxon>
        <taxon>Spiralia</taxon>
        <taxon>Lophotrochozoa</taxon>
        <taxon>Platyhelminthes</taxon>
        <taxon>Monogenea</taxon>
        <taxon>Polyopisthocotylea</taxon>
        <taxon>Polystomatidea</taxon>
        <taxon>Polystomatidae</taxon>
        <taxon>Protopolystoma</taxon>
    </lineage>
</organism>
<keyword evidence="1" id="KW-0472">Membrane</keyword>
<proteinExistence type="predicted"/>
<reference evidence="2" key="1">
    <citation type="submission" date="2018-11" db="EMBL/GenBank/DDBJ databases">
        <authorList>
            <consortium name="Pathogen Informatics"/>
        </authorList>
    </citation>
    <scope>NUCLEOTIDE SEQUENCE</scope>
</reference>
<comment type="caution">
    <text evidence="2">The sequence shown here is derived from an EMBL/GenBank/DDBJ whole genome shotgun (WGS) entry which is preliminary data.</text>
</comment>
<gene>
    <name evidence="2" type="ORF">PXEA_LOCUS28572</name>
</gene>
<feature type="transmembrane region" description="Helical" evidence="1">
    <location>
        <begin position="12"/>
        <end position="32"/>
    </location>
</feature>
<evidence type="ECO:0000256" key="1">
    <source>
        <dbReference type="SAM" id="Phobius"/>
    </source>
</evidence>
<keyword evidence="1" id="KW-0812">Transmembrane</keyword>
<evidence type="ECO:0000313" key="3">
    <source>
        <dbReference type="Proteomes" id="UP000784294"/>
    </source>
</evidence>
<evidence type="ECO:0000313" key="2">
    <source>
        <dbReference type="EMBL" id="VEL35132.1"/>
    </source>
</evidence>
<dbReference type="AlphaFoldDB" id="A0A448XEV7"/>
<feature type="transmembrane region" description="Helical" evidence="1">
    <location>
        <begin position="277"/>
        <end position="300"/>
    </location>
</feature>
<name>A0A448XEV7_9PLAT</name>
<keyword evidence="1" id="KW-1133">Transmembrane helix</keyword>
<dbReference type="EMBL" id="CAAALY010249163">
    <property type="protein sequence ID" value="VEL35132.1"/>
    <property type="molecule type" value="Genomic_DNA"/>
</dbReference>
<protein>
    <submittedName>
        <fullName evidence="2">Uncharacterized protein</fullName>
    </submittedName>
</protein>
<dbReference type="Proteomes" id="UP000784294">
    <property type="component" value="Unassembled WGS sequence"/>
</dbReference>